<name>A0A0U5G3D4_ASPCI</name>
<sequence>MALVLFLEIVSLAVGQVRQQDLNLLAENGVPVTRAFRTVTSKRPPVEHLVLPNAFLRTLPRSMMDIEAEFSETNATHGEIRVRRALTGPWGYGVFVNLASPCVDTGAAIHRKSQQALVLLLVFAERPSFDRLPSLSNEPVYPCMIRASR</sequence>
<accession>A0A0U5G3D4</accession>
<proteinExistence type="predicted"/>
<reference evidence="3" key="1">
    <citation type="journal article" date="2016" name="Genome Announc.">
        <title>Draft genome sequences of fungus Aspergillus calidoustus.</title>
        <authorList>
            <person name="Horn F."/>
            <person name="Linde J."/>
            <person name="Mattern D.J."/>
            <person name="Walther G."/>
            <person name="Guthke R."/>
            <person name="Scherlach K."/>
            <person name="Martin K."/>
            <person name="Brakhage A.A."/>
            <person name="Petzke L."/>
            <person name="Valiante V."/>
        </authorList>
    </citation>
    <scope>NUCLEOTIDE SEQUENCE [LARGE SCALE GENOMIC DNA]</scope>
    <source>
        <strain evidence="3">SF006504</strain>
    </source>
</reference>
<protein>
    <submittedName>
        <fullName evidence="2">Uncharacterized protein</fullName>
    </submittedName>
</protein>
<gene>
    <name evidence="2" type="ORF">ASPCAL07475</name>
</gene>
<keyword evidence="1" id="KW-0732">Signal</keyword>
<feature type="signal peptide" evidence="1">
    <location>
        <begin position="1"/>
        <end position="15"/>
    </location>
</feature>
<dbReference type="EMBL" id="CDMC01000005">
    <property type="protein sequence ID" value="CEL06369.1"/>
    <property type="molecule type" value="Genomic_DNA"/>
</dbReference>
<organism evidence="2 3">
    <name type="scientific">Aspergillus calidoustus</name>
    <dbReference type="NCBI Taxonomy" id="454130"/>
    <lineage>
        <taxon>Eukaryota</taxon>
        <taxon>Fungi</taxon>
        <taxon>Dikarya</taxon>
        <taxon>Ascomycota</taxon>
        <taxon>Pezizomycotina</taxon>
        <taxon>Eurotiomycetes</taxon>
        <taxon>Eurotiomycetidae</taxon>
        <taxon>Eurotiales</taxon>
        <taxon>Aspergillaceae</taxon>
        <taxon>Aspergillus</taxon>
        <taxon>Aspergillus subgen. Nidulantes</taxon>
    </lineage>
</organism>
<feature type="chain" id="PRO_5012113626" evidence="1">
    <location>
        <begin position="16"/>
        <end position="149"/>
    </location>
</feature>
<evidence type="ECO:0000313" key="3">
    <source>
        <dbReference type="Proteomes" id="UP000054771"/>
    </source>
</evidence>
<evidence type="ECO:0000256" key="1">
    <source>
        <dbReference type="SAM" id="SignalP"/>
    </source>
</evidence>
<dbReference type="AlphaFoldDB" id="A0A0U5G3D4"/>
<dbReference type="Proteomes" id="UP000054771">
    <property type="component" value="Unassembled WGS sequence"/>
</dbReference>
<keyword evidence="3" id="KW-1185">Reference proteome</keyword>
<evidence type="ECO:0000313" key="2">
    <source>
        <dbReference type="EMBL" id="CEL06369.1"/>
    </source>
</evidence>